<comment type="similarity">
    <text evidence="1">Belongs to the LysR transcriptional regulatory family.</text>
</comment>
<dbReference type="Pfam" id="PF00126">
    <property type="entry name" value="HTH_1"/>
    <property type="match status" value="1"/>
</dbReference>
<proteinExistence type="inferred from homology"/>
<dbReference type="EMBL" id="JBHSOH010000014">
    <property type="protein sequence ID" value="MFC5849107.1"/>
    <property type="molecule type" value="Genomic_DNA"/>
</dbReference>
<keyword evidence="2" id="KW-0805">Transcription regulation</keyword>
<comment type="caution">
    <text evidence="6">The sequence shown here is derived from an EMBL/GenBank/DDBJ whole genome shotgun (WGS) entry which is preliminary data.</text>
</comment>
<dbReference type="PANTHER" id="PTHR30126">
    <property type="entry name" value="HTH-TYPE TRANSCRIPTIONAL REGULATOR"/>
    <property type="match status" value="1"/>
</dbReference>
<evidence type="ECO:0000256" key="3">
    <source>
        <dbReference type="ARBA" id="ARBA00023125"/>
    </source>
</evidence>
<keyword evidence="3" id="KW-0238">DNA-binding</keyword>
<dbReference type="InterPro" id="IPR036390">
    <property type="entry name" value="WH_DNA-bd_sf"/>
</dbReference>
<evidence type="ECO:0000256" key="1">
    <source>
        <dbReference type="ARBA" id="ARBA00009437"/>
    </source>
</evidence>
<keyword evidence="7" id="KW-1185">Reference proteome</keyword>
<dbReference type="InterPro" id="IPR036388">
    <property type="entry name" value="WH-like_DNA-bd_sf"/>
</dbReference>
<keyword evidence="4" id="KW-0804">Transcription</keyword>
<dbReference type="RefSeq" id="WP_380049819.1">
    <property type="nucleotide sequence ID" value="NZ_JBHSOH010000014.1"/>
</dbReference>
<feature type="domain" description="HTH lysR-type" evidence="5">
    <location>
        <begin position="4"/>
        <end position="61"/>
    </location>
</feature>
<sequence>MADPTLAQWRVFVEAARSGSLSAAATRLDLTQSAVSYALRGLEEALGLRVLIRHGRGVRPSEAGLRLLPLAEQLLSQQAALLATARDGLGTAGTVRIAAFPSLARHLLPGALSLLRRYPALELDVDDTHLDRSSVIEAVQAGQADLGLTQLLPGTGLVPHPLGEDPYELIAPAAWPLAGVWARPYIHLGDRHDQRVPRALARHGVQVQPALSLSSESAIVALVERELGFALLPRMTMPVLPATVTRSALPWPVTRSYGTVTRQGPPSAAVQLVLTALWTAPSGASASGGSWGL</sequence>
<evidence type="ECO:0000256" key="4">
    <source>
        <dbReference type="ARBA" id="ARBA00023163"/>
    </source>
</evidence>
<dbReference type="InterPro" id="IPR005119">
    <property type="entry name" value="LysR_subst-bd"/>
</dbReference>
<dbReference type="PANTHER" id="PTHR30126:SF39">
    <property type="entry name" value="HTH-TYPE TRANSCRIPTIONAL REGULATOR CYSL"/>
    <property type="match status" value="1"/>
</dbReference>
<name>A0ABW1DLR9_9DEIO</name>
<accession>A0ABW1DLR9</accession>
<dbReference type="InterPro" id="IPR000847">
    <property type="entry name" value="LysR_HTH_N"/>
</dbReference>
<dbReference type="SUPFAM" id="SSF53850">
    <property type="entry name" value="Periplasmic binding protein-like II"/>
    <property type="match status" value="1"/>
</dbReference>
<dbReference type="SUPFAM" id="SSF46785">
    <property type="entry name" value="Winged helix' DNA-binding domain"/>
    <property type="match status" value="1"/>
</dbReference>
<organism evidence="6 7">
    <name type="scientific">Deinococcus petrolearius</name>
    <dbReference type="NCBI Taxonomy" id="1751295"/>
    <lineage>
        <taxon>Bacteria</taxon>
        <taxon>Thermotogati</taxon>
        <taxon>Deinococcota</taxon>
        <taxon>Deinococci</taxon>
        <taxon>Deinococcales</taxon>
        <taxon>Deinococcaceae</taxon>
        <taxon>Deinococcus</taxon>
    </lineage>
</organism>
<gene>
    <name evidence="6" type="ORF">ACFPQ6_12395</name>
</gene>
<dbReference type="Gene3D" id="1.10.10.10">
    <property type="entry name" value="Winged helix-like DNA-binding domain superfamily/Winged helix DNA-binding domain"/>
    <property type="match status" value="1"/>
</dbReference>
<dbReference type="Proteomes" id="UP001595979">
    <property type="component" value="Unassembled WGS sequence"/>
</dbReference>
<evidence type="ECO:0000256" key="2">
    <source>
        <dbReference type="ARBA" id="ARBA00023015"/>
    </source>
</evidence>
<reference evidence="7" key="1">
    <citation type="journal article" date="2019" name="Int. J. Syst. Evol. Microbiol.">
        <title>The Global Catalogue of Microorganisms (GCM) 10K type strain sequencing project: providing services to taxonomists for standard genome sequencing and annotation.</title>
        <authorList>
            <consortium name="The Broad Institute Genomics Platform"/>
            <consortium name="The Broad Institute Genome Sequencing Center for Infectious Disease"/>
            <person name="Wu L."/>
            <person name="Ma J."/>
        </authorList>
    </citation>
    <scope>NUCLEOTIDE SEQUENCE [LARGE SCALE GENOMIC DNA]</scope>
    <source>
        <strain evidence="7">CGMCC 1.15053</strain>
    </source>
</reference>
<evidence type="ECO:0000313" key="7">
    <source>
        <dbReference type="Proteomes" id="UP001595979"/>
    </source>
</evidence>
<evidence type="ECO:0000313" key="6">
    <source>
        <dbReference type="EMBL" id="MFC5849107.1"/>
    </source>
</evidence>
<evidence type="ECO:0000259" key="5">
    <source>
        <dbReference type="PROSITE" id="PS50931"/>
    </source>
</evidence>
<dbReference type="PROSITE" id="PS50931">
    <property type="entry name" value="HTH_LYSR"/>
    <property type="match status" value="1"/>
</dbReference>
<dbReference type="PRINTS" id="PR00039">
    <property type="entry name" value="HTHLYSR"/>
</dbReference>
<dbReference type="Gene3D" id="3.40.190.10">
    <property type="entry name" value="Periplasmic binding protein-like II"/>
    <property type="match status" value="2"/>
</dbReference>
<dbReference type="CDD" id="cd05466">
    <property type="entry name" value="PBP2_LTTR_substrate"/>
    <property type="match status" value="1"/>
</dbReference>
<protein>
    <submittedName>
        <fullName evidence="6">LysR family transcriptional regulator</fullName>
    </submittedName>
</protein>
<dbReference type="Pfam" id="PF03466">
    <property type="entry name" value="LysR_substrate"/>
    <property type="match status" value="1"/>
</dbReference>